<sequence length="114" mass="13325">MKWQRLIDLKDEYLKVGTCLRFHPCDFFAGERVVEIMMCPSSSDYAVFEFFVTAGYESGTRIGFVPIASMDKGDQLGTSWLIENWYKYIYSESNLHDVYVGRKRSIKKLPFEKV</sequence>
<evidence type="ECO:0000259" key="1">
    <source>
        <dbReference type="Pfam" id="PF15572"/>
    </source>
</evidence>
<dbReference type="RefSeq" id="WP_344762482.1">
    <property type="nucleotide sequence ID" value="NZ_BAAAZE010000007.1"/>
</dbReference>
<dbReference type="Pfam" id="PF15572">
    <property type="entry name" value="Imm45"/>
    <property type="match status" value="1"/>
</dbReference>
<feature type="domain" description="Immunity protein 45" evidence="1">
    <location>
        <begin position="14"/>
        <end position="100"/>
    </location>
</feature>
<gene>
    <name evidence="2" type="ORF">GCM10022212_13200</name>
</gene>
<proteinExistence type="predicted"/>
<protein>
    <recommendedName>
        <fullName evidence="1">Immunity protein 45 domain-containing protein</fullName>
    </recommendedName>
</protein>
<keyword evidence="3" id="KW-1185">Reference proteome</keyword>
<organism evidence="2 3">
    <name type="scientific">Actimicrobium antarcticum</name>
    <dbReference type="NCBI Taxonomy" id="1051899"/>
    <lineage>
        <taxon>Bacteria</taxon>
        <taxon>Pseudomonadati</taxon>
        <taxon>Pseudomonadota</taxon>
        <taxon>Betaproteobacteria</taxon>
        <taxon>Burkholderiales</taxon>
        <taxon>Oxalobacteraceae</taxon>
        <taxon>Actimicrobium</taxon>
    </lineage>
</organism>
<dbReference type="EMBL" id="BAAAZE010000007">
    <property type="protein sequence ID" value="GAA4018630.1"/>
    <property type="molecule type" value="Genomic_DNA"/>
</dbReference>
<accession>A0ABP7SZU2</accession>
<comment type="caution">
    <text evidence="2">The sequence shown here is derived from an EMBL/GenBank/DDBJ whole genome shotgun (WGS) entry which is preliminary data.</text>
</comment>
<dbReference type="InterPro" id="IPR029077">
    <property type="entry name" value="Imm45"/>
</dbReference>
<name>A0ABP7SZU2_9BURK</name>
<reference evidence="3" key="1">
    <citation type="journal article" date="2019" name="Int. J. Syst. Evol. Microbiol.">
        <title>The Global Catalogue of Microorganisms (GCM) 10K type strain sequencing project: providing services to taxonomists for standard genome sequencing and annotation.</title>
        <authorList>
            <consortium name="The Broad Institute Genomics Platform"/>
            <consortium name="The Broad Institute Genome Sequencing Center for Infectious Disease"/>
            <person name="Wu L."/>
            <person name="Ma J."/>
        </authorList>
    </citation>
    <scope>NUCLEOTIDE SEQUENCE [LARGE SCALE GENOMIC DNA]</scope>
    <source>
        <strain evidence="3">JCM 16673</strain>
    </source>
</reference>
<evidence type="ECO:0000313" key="3">
    <source>
        <dbReference type="Proteomes" id="UP001501353"/>
    </source>
</evidence>
<evidence type="ECO:0000313" key="2">
    <source>
        <dbReference type="EMBL" id="GAA4018630.1"/>
    </source>
</evidence>
<dbReference type="Proteomes" id="UP001501353">
    <property type="component" value="Unassembled WGS sequence"/>
</dbReference>